<proteinExistence type="predicted"/>
<evidence type="ECO:0000313" key="2">
    <source>
        <dbReference type="Proteomes" id="UP001163603"/>
    </source>
</evidence>
<reference evidence="2" key="1">
    <citation type="journal article" date="2023" name="G3 (Bethesda)">
        <title>Genome assembly and association tests identify interacting loci associated with vigor, precocity, and sex in interspecific pistachio rootstocks.</title>
        <authorList>
            <person name="Palmer W."/>
            <person name="Jacygrad E."/>
            <person name="Sagayaradj S."/>
            <person name="Cavanaugh K."/>
            <person name="Han R."/>
            <person name="Bertier L."/>
            <person name="Beede B."/>
            <person name="Kafkas S."/>
            <person name="Golino D."/>
            <person name="Preece J."/>
            <person name="Michelmore R."/>
        </authorList>
    </citation>
    <scope>NUCLEOTIDE SEQUENCE [LARGE SCALE GENOMIC DNA]</scope>
</reference>
<dbReference type="EMBL" id="CM047750">
    <property type="protein sequence ID" value="KAJ0008070.1"/>
    <property type="molecule type" value="Genomic_DNA"/>
</dbReference>
<comment type="caution">
    <text evidence="1">The sequence shown here is derived from an EMBL/GenBank/DDBJ whole genome shotgun (WGS) entry which is preliminary data.</text>
</comment>
<organism evidence="1 2">
    <name type="scientific">Pistacia integerrima</name>
    <dbReference type="NCBI Taxonomy" id="434235"/>
    <lineage>
        <taxon>Eukaryota</taxon>
        <taxon>Viridiplantae</taxon>
        <taxon>Streptophyta</taxon>
        <taxon>Embryophyta</taxon>
        <taxon>Tracheophyta</taxon>
        <taxon>Spermatophyta</taxon>
        <taxon>Magnoliopsida</taxon>
        <taxon>eudicotyledons</taxon>
        <taxon>Gunneridae</taxon>
        <taxon>Pentapetalae</taxon>
        <taxon>rosids</taxon>
        <taxon>malvids</taxon>
        <taxon>Sapindales</taxon>
        <taxon>Anacardiaceae</taxon>
        <taxon>Pistacia</taxon>
    </lineage>
</organism>
<evidence type="ECO:0000313" key="1">
    <source>
        <dbReference type="EMBL" id="KAJ0008070.1"/>
    </source>
</evidence>
<accession>A0ACC0X140</accession>
<sequence length="159" mass="17749">MTGTYSCLSEVRDIVPCSVELPNGEETMALKEGTVFLGEALILRHVLFVPNLKCNLILMPQLLDDSDLVMQITNKICAIQDRTSRKLIGVGERREGVYFFKGVASTHACKTKGVGSSKLWHMRMGHPSFKVLEMISEVGSLGRNNNKECDICFRAKQTR</sequence>
<dbReference type="Proteomes" id="UP001163603">
    <property type="component" value="Chromosome 15"/>
</dbReference>
<protein>
    <submittedName>
        <fullName evidence="1">Uncharacterized protein</fullName>
    </submittedName>
</protein>
<gene>
    <name evidence="1" type="ORF">Pint_30233</name>
</gene>
<name>A0ACC0X140_9ROSI</name>
<keyword evidence="2" id="KW-1185">Reference proteome</keyword>